<evidence type="ECO:0000256" key="1">
    <source>
        <dbReference type="ARBA" id="ARBA00022679"/>
    </source>
</evidence>
<reference evidence="2 3" key="1">
    <citation type="submission" date="2024-09" db="EMBL/GenBank/DDBJ databases">
        <authorList>
            <person name="Sun Q."/>
            <person name="Mori K."/>
        </authorList>
    </citation>
    <scope>NUCLEOTIDE SEQUENCE [LARGE SCALE GENOMIC DNA]</scope>
    <source>
        <strain evidence="2 3">CCM 7904</strain>
    </source>
</reference>
<evidence type="ECO:0000313" key="2">
    <source>
        <dbReference type="EMBL" id="MFC0199533.1"/>
    </source>
</evidence>
<dbReference type="GO" id="GO:0016740">
    <property type="term" value="F:transferase activity"/>
    <property type="evidence" value="ECO:0007669"/>
    <property type="project" value="UniProtKB-KW"/>
</dbReference>
<keyword evidence="3" id="KW-1185">Reference proteome</keyword>
<dbReference type="Proteomes" id="UP001589795">
    <property type="component" value="Unassembled WGS sequence"/>
</dbReference>
<gene>
    <name evidence="2" type="ORF">ACFFIZ_04185</name>
</gene>
<keyword evidence="1 2" id="KW-0808">Transferase</keyword>
<dbReference type="PANTHER" id="PTHR10605">
    <property type="entry name" value="HEPARAN SULFATE SULFOTRANSFERASE"/>
    <property type="match status" value="1"/>
</dbReference>
<dbReference type="Pfam" id="PF13469">
    <property type="entry name" value="Sulfotransfer_3"/>
    <property type="match status" value="1"/>
</dbReference>
<dbReference type="SUPFAM" id="SSF52540">
    <property type="entry name" value="P-loop containing nucleoside triphosphate hydrolases"/>
    <property type="match status" value="1"/>
</dbReference>
<dbReference type="PANTHER" id="PTHR10605:SF56">
    <property type="entry name" value="BIFUNCTIONAL HEPARAN SULFATE N-DEACETYLASE_N-SULFOTRANSFERASE"/>
    <property type="match status" value="1"/>
</dbReference>
<evidence type="ECO:0000313" key="3">
    <source>
        <dbReference type="Proteomes" id="UP001589795"/>
    </source>
</evidence>
<dbReference type="EMBL" id="JBHLWQ010000043">
    <property type="protein sequence ID" value="MFC0199533.1"/>
    <property type="molecule type" value="Genomic_DNA"/>
</dbReference>
<dbReference type="InterPro" id="IPR027417">
    <property type="entry name" value="P-loop_NTPase"/>
</dbReference>
<dbReference type="RefSeq" id="WP_265505971.1">
    <property type="nucleotide sequence ID" value="NZ_JAOTBE010000006.1"/>
</dbReference>
<organism evidence="2 3">
    <name type="scientific">Paracoccus rhizosphaerae</name>
    <dbReference type="NCBI Taxonomy" id="1133347"/>
    <lineage>
        <taxon>Bacteria</taxon>
        <taxon>Pseudomonadati</taxon>
        <taxon>Pseudomonadota</taxon>
        <taxon>Alphaproteobacteria</taxon>
        <taxon>Rhodobacterales</taxon>
        <taxon>Paracoccaceae</taxon>
        <taxon>Paracoccus</taxon>
    </lineage>
</organism>
<sequence>MRRVTMISGDDATDQLARLVTTLAISPAFDPEGQPRKPGALCIGAQKAGTSWLAQMLGQHPQVWIPPFKEVQYFNHQHIPGHRRWIAWHYRNKPQEIRDRHKMRQVPLEPALDAYLTAITSGKMFHNQWYKRVFAPAPAHAIPMDFTPEYSALPDEGVQAVRDLLPKARVIYLVRHPVDRAISQLRMNLRREKRTPLTLDDWLAEVANPVLDERGDYAAYLPRWLARYPDMLVIPFGRIEAAPHRVMDAVEAHLGIGPGLYGNLTQKVFANAPGLMPPLEAVAALEARLAPQVEALRDLLGGDFVAEIR</sequence>
<protein>
    <submittedName>
        <fullName evidence="2">Sulfotransferase</fullName>
        <ecNumber evidence="2">2.8.2.-</ecNumber>
    </submittedName>
</protein>
<proteinExistence type="predicted"/>
<dbReference type="InterPro" id="IPR037359">
    <property type="entry name" value="NST/OST"/>
</dbReference>
<name>A0ABV6CFN4_9RHOB</name>
<dbReference type="Gene3D" id="3.40.50.300">
    <property type="entry name" value="P-loop containing nucleotide triphosphate hydrolases"/>
    <property type="match status" value="1"/>
</dbReference>
<comment type="caution">
    <text evidence="2">The sequence shown here is derived from an EMBL/GenBank/DDBJ whole genome shotgun (WGS) entry which is preliminary data.</text>
</comment>
<accession>A0ABV6CFN4</accession>
<dbReference type="EC" id="2.8.2.-" evidence="2"/>